<dbReference type="Proteomes" id="UP000278807">
    <property type="component" value="Unassembled WGS sequence"/>
</dbReference>
<dbReference type="Gene3D" id="3.40.50.10330">
    <property type="entry name" value="Probable inorganic polyphosphate/atp-NAD kinase, domain 1"/>
    <property type="match status" value="1"/>
</dbReference>
<reference evidence="5" key="1">
    <citation type="submission" date="2017-02" db="UniProtKB">
        <authorList>
            <consortium name="WormBaseParasite"/>
        </authorList>
    </citation>
    <scope>IDENTIFICATION</scope>
</reference>
<dbReference type="Pfam" id="PF19280">
    <property type="entry name" value="CERK_C"/>
    <property type="match status" value="1"/>
</dbReference>
<dbReference type="EMBL" id="UZAE01012139">
    <property type="protein sequence ID" value="VDO03704.1"/>
    <property type="molecule type" value="Genomic_DNA"/>
</dbReference>
<dbReference type="PROSITE" id="PS50146">
    <property type="entry name" value="DAGK"/>
    <property type="match status" value="1"/>
</dbReference>
<dbReference type="InterPro" id="IPR016064">
    <property type="entry name" value="NAD/diacylglycerol_kinase_sf"/>
</dbReference>
<evidence type="ECO:0000313" key="4">
    <source>
        <dbReference type="Proteomes" id="UP000278807"/>
    </source>
</evidence>
<evidence type="ECO:0000256" key="1">
    <source>
        <dbReference type="SAM" id="MobiDB-lite"/>
    </source>
</evidence>
<accession>A0A0R3TKW8</accession>
<evidence type="ECO:0000313" key="3">
    <source>
        <dbReference type="EMBL" id="VDO03704.1"/>
    </source>
</evidence>
<sequence>MIETQYILSVKCLEVSKTCCNVDVSHHQQDKIGLVIRSIDRSCDGIWKIQTWNLICDPDNVHAYYNEIKLFRKLWCKFTLGFSPNRPQSLLVFINPYGGKRKAEIIYYSNVRPIFDLAGIRSKVICKVVCVGGDGLFSELLLGLLYRTRKEAKLPLYDNHKPFTTELSPRLKIGLIPAGSTNAVVRSLHGTEDVETAAIHIALGLDIGVDVLGVHDASTEGFLRYIVTLLGYGFHGDLLDPSERMRFLGPTRYDIAGEFLDVINIRVRFRLRITALSMCMDYEPHQQRITVFIVYYHRNGTCPICLKQEIESGEAGTNALDVNQTHQPPANLIEPPSLQPSHRSDPPQSDSCSEPEVNGARDLVRNAEHPDEWHTASGEFVAVNAFLISCRCAKSPLGPAPSAHLGDGHLDLILVRRCSRWQFLSYLSQLTNKRKDRSTRHLKMPFVEAHRVKAFRLQALDDHGDPINNEEIGAQKVSVWSVDGEVLKVPNVICW</sequence>
<dbReference type="WBParaSite" id="HNAJ_0000784801-mRNA-1">
    <property type="protein sequence ID" value="HNAJ_0000784801-mRNA-1"/>
    <property type="gene ID" value="HNAJ_0000784801"/>
</dbReference>
<dbReference type="Pfam" id="PF00781">
    <property type="entry name" value="DAGK_cat"/>
    <property type="match status" value="1"/>
</dbReference>
<dbReference type="SMART" id="SM00046">
    <property type="entry name" value="DAGKc"/>
    <property type="match status" value="1"/>
</dbReference>
<reference evidence="3 4" key="2">
    <citation type="submission" date="2018-11" db="EMBL/GenBank/DDBJ databases">
        <authorList>
            <consortium name="Pathogen Informatics"/>
        </authorList>
    </citation>
    <scope>NUCLEOTIDE SEQUENCE [LARGE SCALE GENOMIC DNA]</scope>
</reference>
<dbReference type="InterPro" id="IPR001206">
    <property type="entry name" value="Diacylglycerol_kinase_cat_dom"/>
</dbReference>
<dbReference type="GO" id="GO:0006672">
    <property type="term" value="P:ceramide metabolic process"/>
    <property type="evidence" value="ECO:0007669"/>
    <property type="project" value="TreeGrafter"/>
</dbReference>
<gene>
    <name evidence="3" type="ORF">HNAJ_LOCUS7844</name>
</gene>
<dbReference type="InterPro" id="IPR017438">
    <property type="entry name" value="ATP-NAD_kinase_N"/>
</dbReference>
<dbReference type="InterPro" id="IPR045363">
    <property type="entry name" value="CERK_C"/>
</dbReference>
<proteinExistence type="predicted"/>
<dbReference type="Gene3D" id="2.60.200.40">
    <property type="match status" value="1"/>
</dbReference>
<dbReference type="SUPFAM" id="SSF111331">
    <property type="entry name" value="NAD kinase/diacylglycerol kinase-like"/>
    <property type="match status" value="1"/>
</dbReference>
<evidence type="ECO:0000259" key="2">
    <source>
        <dbReference type="PROSITE" id="PS50146"/>
    </source>
</evidence>
<feature type="domain" description="DAGKc" evidence="2">
    <location>
        <begin position="85"/>
        <end position="218"/>
    </location>
</feature>
<organism evidence="5">
    <name type="scientific">Rodentolepis nana</name>
    <name type="common">Dwarf tapeworm</name>
    <name type="synonym">Hymenolepis nana</name>
    <dbReference type="NCBI Taxonomy" id="102285"/>
    <lineage>
        <taxon>Eukaryota</taxon>
        <taxon>Metazoa</taxon>
        <taxon>Spiralia</taxon>
        <taxon>Lophotrochozoa</taxon>
        <taxon>Platyhelminthes</taxon>
        <taxon>Cestoda</taxon>
        <taxon>Eucestoda</taxon>
        <taxon>Cyclophyllidea</taxon>
        <taxon>Hymenolepididae</taxon>
        <taxon>Rodentolepis</taxon>
    </lineage>
</organism>
<feature type="region of interest" description="Disordered" evidence="1">
    <location>
        <begin position="320"/>
        <end position="357"/>
    </location>
</feature>
<dbReference type="GO" id="GO:0016020">
    <property type="term" value="C:membrane"/>
    <property type="evidence" value="ECO:0007669"/>
    <property type="project" value="GOC"/>
</dbReference>
<protein>
    <submittedName>
        <fullName evidence="5">DAGKc domain-containing protein</fullName>
    </submittedName>
</protein>
<evidence type="ECO:0000313" key="5">
    <source>
        <dbReference type="WBParaSite" id="HNAJ_0000784801-mRNA-1"/>
    </source>
</evidence>
<keyword evidence="4" id="KW-1185">Reference proteome</keyword>
<dbReference type="PANTHER" id="PTHR12358">
    <property type="entry name" value="SPHINGOSINE KINASE"/>
    <property type="match status" value="1"/>
</dbReference>
<dbReference type="OrthoDB" id="530923at2759"/>
<dbReference type="PANTHER" id="PTHR12358:SF111">
    <property type="entry name" value="CERAMIDE KINASE, ISOFORM A"/>
    <property type="match status" value="1"/>
</dbReference>
<dbReference type="InterPro" id="IPR050187">
    <property type="entry name" value="Lipid_Phosphate_FormReg"/>
</dbReference>
<name>A0A0R3TKW8_RODNA</name>
<dbReference type="GO" id="GO:0001729">
    <property type="term" value="F:ceramide kinase activity"/>
    <property type="evidence" value="ECO:0007669"/>
    <property type="project" value="TreeGrafter"/>
</dbReference>
<dbReference type="AlphaFoldDB" id="A0A0R3TKW8"/>
<dbReference type="STRING" id="102285.A0A0R3TKW8"/>